<comment type="caution">
    <text evidence="2">The sequence shown here is derived from an EMBL/GenBank/DDBJ whole genome shotgun (WGS) entry which is preliminary data.</text>
</comment>
<dbReference type="AlphaFoldDB" id="A0A4S2D061"/>
<sequence length="952" mass="104597">MRYRILQLPGREQVATGATDANGYTVNVDSQKQGYFPLTSVRPIAPVIPMKAPTLLRFTLQVWDYDLQQWAEPDLKPVSKPVHGGRNELSIGTNAITMAPVVCELSLQPYLRVLFQMQANNTPIASAPYEAVMRNKDGDEVAGLDAARKPVKGSTGKDGMTPRITCNQPLKFKFTLPGSKSGRNTELLVPLIKGQQVTKYVLGLKSQIASTEPKDGRTATIQGKVSAPAVLNPQAEEMLLLGPKEWEEFEALSGTIENTMAGLHRARDKLTLALQGRSPEEVKAAEKALGIAEDDVAKMLNDKFDKLTELQELVTFETYDKGRTTGNGGVKDRMGMRRRYIPKAKYEDLKRRRVKGIPIKVDMGVAGKVKAGNTTASNKAKHDPYGKEDFDRAKFMESLKKITTAAKVSKEVKTDPYVFDFIEVAGNEFAETVKKSESYEVQSSAQWLRFVAGAGASAEANWDPKKKTASVKAQGSASAKLVLLEAKWVHTYSVPSAKGWQMQFQNIDLGAIVFVVACELYGFLGAKASVVGSAELTYVGGKPTATPTPRDRGDSMSENFDTAHGLPRANLDPARVVPMGQNEGAPKGSKAGVEINAEVFAGVEGGIIPSGDLRWLPPDRREPVSFAKLSVDIAGSAGAGAKAQLVIYYAKGKFRIKAAARLCWGLGAKGAVDFAVDAGGMVEFVKWVYYQLAHAGFKALTYIAQDAFQALSQILFMVIAEDSRVGQYLTESFATVNVMFDSLQARLERAEARSKLVNSINQKPEWLVYATPETRGMLLYAITRHYAETHTHNAPTMDVGWTDVQVHALPAHKQAILNVMLPITTRPEWENVMQHMTVDGRRRADSGKAEGDVVRFLDYGWSLNNDLPSVFKQMNVLSRDKPKDVGNTYLQKYMEKRVALLKEFPRGYEVAYLNAIDDPVQLAALDGTESPTFAMMDPVDVWLNRDDTTMMA</sequence>
<name>A0A4S2D061_STEMA</name>
<reference evidence="2 3" key="1">
    <citation type="submission" date="2019-04" db="EMBL/GenBank/DDBJ databases">
        <title>Microbes associate with the intestines of laboratory mice.</title>
        <authorList>
            <person name="Navarre W."/>
            <person name="Wong E."/>
            <person name="Huang K."/>
            <person name="Tropini C."/>
            <person name="Ng K."/>
            <person name="Yu B."/>
        </authorList>
    </citation>
    <scope>NUCLEOTIDE SEQUENCE [LARGE SCALE GENOMIC DNA]</scope>
    <source>
        <strain evidence="2 3">NM62_B4-13</strain>
    </source>
</reference>
<dbReference type="EMBL" id="SRYW01000007">
    <property type="protein sequence ID" value="TGY34282.1"/>
    <property type="molecule type" value="Genomic_DNA"/>
</dbReference>
<evidence type="ECO:0000313" key="3">
    <source>
        <dbReference type="Proteomes" id="UP000306631"/>
    </source>
</evidence>
<organism evidence="2 3">
    <name type="scientific">Stenotrophomonas maltophilia</name>
    <name type="common">Pseudomonas maltophilia</name>
    <name type="synonym">Xanthomonas maltophilia</name>
    <dbReference type="NCBI Taxonomy" id="40324"/>
    <lineage>
        <taxon>Bacteria</taxon>
        <taxon>Pseudomonadati</taxon>
        <taxon>Pseudomonadota</taxon>
        <taxon>Gammaproteobacteria</taxon>
        <taxon>Lysobacterales</taxon>
        <taxon>Lysobacteraceae</taxon>
        <taxon>Stenotrophomonas</taxon>
        <taxon>Stenotrophomonas maltophilia group</taxon>
    </lineage>
</organism>
<protein>
    <submittedName>
        <fullName evidence="2">DNA repair protein</fullName>
    </submittedName>
</protein>
<evidence type="ECO:0000313" key="2">
    <source>
        <dbReference type="EMBL" id="TGY34282.1"/>
    </source>
</evidence>
<dbReference type="OrthoDB" id="7796826at2"/>
<accession>A0A4S2D061</accession>
<dbReference type="Proteomes" id="UP000306631">
    <property type="component" value="Unassembled WGS sequence"/>
</dbReference>
<evidence type="ECO:0000256" key="1">
    <source>
        <dbReference type="SAM" id="MobiDB-lite"/>
    </source>
</evidence>
<proteinExistence type="predicted"/>
<feature type="region of interest" description="Disordered" evidence="1">
    <location>
        <begin position="143"/>
        <end position="162"/>
    </location>
</feature>
<gene>
    <name evidence="2" type="ORF">E5352_10355</name>
</gene>